<name>A0A370HBB8_9NOCA</name>
<keyword evidence="3" id="KW-1185">Reference proteome</keyword>
<comment type="caution">
    <text evidence="2">The sequence shown here is derived from an EMBL/GenBank/DDBJ whole genome shotgun (WGS) entry which is preliminary data.</text>
</comment>
<gene>
    <name evidence="2" type="ORF">DFR68_102138</name>
</gene>
<dbReference type="STRING" id="1210089.GCA_001613165_01655"/>
<organism evidence="2 3">
    <name type="scientific">Nocardia mexicana</name>
    <dbReference type="NCBI Taxonomy" id="279262"/>
    <lineage>
        <taxon>Bacteria</taxon>
        <taxon>Bacillati</taxon>
        <taxon>Actinomycetota</taxon>
        <taxon>Actinomycetes</taxon>
        <taxon>Mycobacteriales</taxon>
        <taxon>Nocardiaceae</taxon>
        <taxon>Nocardia</taxon>
    </lineage>
</organism>
<keyword evidence="1" id="KW-1133">Transmembrane helix</keyword>
<evidence type="ECO:0000313" key="2">
    <source>
        <dbReference type="EMBL" id="RDI54017.1"/>
    </source>
</evidence>
<dbReference type="AlphaFoldDB" id="A0A370HBB8"/>
<dbReference type="Proteomes" id="UP000255355">
    <property type="component" value="Unassembled WGS sequence"/>
</dbReference>
<feature type="transmembrane region" description="Helical" evidence="1">
    <location>
        <begin position="37"/>
        <end position="58"/>
    </location>
</feature>
<feature type="transmembrane region" description="Helical" evidence="1">
    <location>
        <begin position="12"/>
        <end position="31"/>
    </location>
</feature>
<protein>
    <submittedName>
        <fullName evidence="2">Uncharacterized protein</fullName>
    </submittedName>
</protein>
<evidence type="ECO:0000313" key="3">
    <source>
        <dbReference type="Proteomes" id="UP000255355"/>
    </source>
</evidence>
<sequence length="65" mass="7206">MSGHEPQGLIDRLMSICLTLLGAAIALYCAVKVVQAILPFLVFVIGTGVLCWVGVVVYKTWRERW</sequence>
<keyword evidence="1" id="KW-0472">Membrane</keyword>
<accession>A0A370HBB8</accession>
<dbReference type="RefSeq" id="WP_068016247.1">
    <property type="nucleotide sequence ID" value="NZ_QQAZ01000002.1"/>
</dbReference>
<reference evidence="2 3" key="1">
    <citation type="submission" date="2018-07" db="EMBL/GenBank/DDBJ databases">
        <title>Genomic Encyclopedia of Type Strains, Phase IV (KMG-IV): sequencing the most valuable type-strain genomes for metagenomic binning, comparative biology and taxonomic classification.</title>
        <authorList>
            <person name="Goeker M."/>
        </authorList>
    </citation>
    <scope>NUCLEOTIDE SEQUENCE [LARGE SCALE GENOMIC DNA]</scope>
    <source>
        <strain evidence="2 3">DSM 44952</strain>
    </source>
</reference>
<proteinExistence type="predicted"/>
<dbReference type="OrthoDB" id="4570200at2"/>
<evidence type="ECO:0000256" key="1">
    <source>
        <dbReference type="SAM" id="Phobius"/>
    </source>
</evidence>
<keyword evidence="1" id="KW-0812">Transmembrane</keyword>
<dbReference type="EMBL" id="QQAZ01000002">
    <property type="protein sequence ID" value="RDI54017.1"/>
    <property type="molecule type" value="Genomic_DNA"/>
</dbReference>